<dbReference type="HOGENOM" id="CLU_027515_1_0_1"/>
<dbReference type="PANTHER" id="PTHR21357:SF4">
    <property type="entry name" value="FAM172 FAMILY PROTEIN HOMOLOG CG10038"/>
    <property type="match status" value="1"/>
</dbReference>
<dbReference type="EMBL" id="KN832870">
    <property type="protein sequence ID" value="KIN07542.1"/>
    <property type="molecule type" value="Genomic_DNA"/>
</dbReference>
<evidence type="ECO:0000313" key="3">
    <source>
        <dbReference type="Proteomes" id="UP000054321"/>
    </source>
</evidence>
<accession>A0A0C3HZ86</accession>
<dbReference type="GO" id="GO:0035197">
    <property type="term" value="F:siRNA binding"/>
    <property type="evidence" value="ECO:0007669"/>
    <property type="project" value="TreeGrafter"/>
</dbReference>
<sequence length="380" mass="43305">MFRHLQAGLPKDPVYPADLAGLGYFINDKDEIRSIENPKAYFKFFITRNDRYNRLQREAMNQAIRDIIFKRLLKLDMEKILLPFCVAATEPHVPIYISSNLESKKRVIILFYENNQELGVFAHRIIGGKGGINAGSVINMVKYIQSQKTSAVCDDAPGIILANLGELLWWRRGKKAVTIKSWHALPQKSVVEPPYRIDPVKNTITGNRSTDEHVAYIFERVVKELVDPKAKINVIGVSEGANKATEFFDQEENWKRWGPRLEAFASLATYTFASDIKRKDFGDWLRTRGRAYITSEEPCGSFLAGPDGHRRIEAYGCPAFSLGEPYYTETMLANGYKTVIDWFQEVAADTYYANPEFQRYDSYCSDAETEHEDTDGAFGC</sequence>
<dbReference type="Proteomes" id="UP000054321">
    <property type="component" value="Unassembled WGS sequence"/>
</dbReference>
<dbReference type="OrthoDB" id="421951at2759"/>
<evidence type="ECO:0000259" key="1">
    <source>
        <dbReference type="Pfam" id="PF22749"/>
    </source>
</evidence>
<feature type="domain" description="Arb2" evidence="1">
    <location>
        <begin position="15"/>
        <end position="299"/>
    </location>
</feature>
<name>A0A0C3HZ86_OIDMZ</name>
<keyword evidence="3" id="KW-1185">Reference proteome</keyword>
<dbReference type="STRING" id="913774.A0A0C3HZ86"/>
<dbReference type="InterPro" id="IPR048263">
    <property type="entry name" value="Arb2"/>
</dbReference>
<organism evidence="2 3">
    <name type="scientific">Oidiodendron maius (strain Zn)</name>
    <dbReference type="NCBI Taxonomy" id="913774"/>
    <lineage>
        <taxon>Eukaryota</taxon>
        <taxon>Fungi</taxon>
        <taxon>Dikarya</taxon>
        <taxon>Ascomycota</taxon>
        <taxon>Pezizomycotina</taxon>
        <taxon>Leotiomycetes</taxon>
        <taxon>Leotiomycetes incertae sedis</taxon>
        <taxon>Myxotrichaceae</taxon>
        <taxon>Oidiodendron</taxon>
    </lineage>
</organism>
<evidence type="ECO:0000313" key="2">
    <source>
        <dbReference type="EMBL" id="KIN07542.1"/>
    </source>
</evidence>
<gene>
    <name evidence="2" type="ORF">OIDMADRAFT_151171</name>
</gene>
<dbReference type="AlphaFoldDB" id="A0A0C3HZ86"/>
<dbReference type="PANTHER" id="PTHR21357">
    <property type="entry name" value="FAM172 FAMILY PROTEIN HOMOLOG CG10038"/>
    <property type="match status" value="1"/>
</dbReference>
<dbReference type="Pfam" id="PF22749">
    <property type="entry name" value="Arb2"/>
    <property type="match status" value="1"/>
</dbReference>
<protein>
    <recommendedName>
        <fullName evidence="1">Arb2 domain-containing protein</fullName>
    </recommendedName>
</protein>
<dbReference type="InterPro" id="IPR053858">
    <property type="entry name" value="Arb2_dom"/>
</dbReference>
<proteinExistence type="predicted"/>
<dbReference type="GO" id="GO:0005634">
    <property type="term" value="C:nucleus"/>
    <property type="evidence" value="ECO:0007669"/>
    <property type="project" value="TreeGrafter"/>
</dbReference>
<dbReference type="InParanoid" id="A0A0C3HZ86"/>
<reference evidence="2 3" key="1">
    <citation type="submission" date="2014-04" db="EMBL/GenBank/DDBJ databases">
        <authorList>
            <consortium name="DOE Joint Genome Institute"/>
            <person name="Kuo A."/>
            <person name="Martino E."/>
            <person name="Perotto S."/>
            <person name="Kohler A."/>
            <person name="Nagy L.G."/>
            <person name="Floudas D."/>
            <person name="Copeland A."/>
            <person name="Barry K.W."/>
            <person name="Cichocki N."/>
            <person name="Veneault-Fourrey C."/>
            <person name="LaButti K."/>
            <person name="Lindquist E.A."/>
            <person name="Lipzen A."/>
            <person name="Lundell T."/>
            <person name="Morin E."/>
            <person name="Murat C."/>
            <person name="Sun H."/>
            <person name="Tunlid A."/>
            <person name="Henrissat B."/>
            <person name="Grigoriev I.V."/>
            <person name="Hibbett D.S."/>
            <person name="Martin F."/>
            <person name="Nordberg H.P."/>
            <person name="Cantor M.N."/>
            <person name="Hua S.X."/>
        </authorList>
    </citation>
    <scope>NUCLEOTIDE SEQUENCE [LARGE SCALE GENOMIC DNA]</scope>
    <source>
        <strain evidence="2 3">Zn</strain>
    </source>
</reference>
<reference evidence="3" key="2">
    <citation type="submission" date="2015-01" db="EMBL/GenBank/DDBJ databases">
        <title>Evolutionary Origins and Diversification of the Mycorrhizal Mutualists.</title>
        <authorList>
            <consortium name="DOE Joint Genome Institute"/>
            <consortium name="Mycorrhizal Genomics Consortium"/>
            <person name="Kohler A."/>
            <person name="Kuo A."/>
            <person name="Nagy L.G."/>
            <person name="Floudas D."/>
            <person name="Copeland A."/>
            <person name="Barry K.W."/>
            <person name="Cichocki N."/>
            <person name="Veneault-Fourrey C."/>
            <person name="LaButti K."/>
            <person name="Lindquist E.A."/>
            <person name="Lipzen A."/>
            <person name="Lundell T."/>
            <person name="Morin E."/>
            <person name="Murat C."/>
            <person name="Riley R."/>
            <person name="Ohm R."/>
            <person name="Sun H."/>
            <person name="Tunlid A."/>
            <person name="Henrissat B."/>
            <person name="Grigoriev I.V."/>
            <person name="Hibbett D.S."/>
            <person name="Martin F."/>
        </authorList>
    </citation>
    <scope>NUCLEOTIDE SEQUENCE [LARGE SCALE GENOMIC DNA]</scope>
    <source>
        <strain evidence="3">Zn</strain>
    </source>
</reference>
<dbReference type="GO" id="GO:0031048">
    <property type="term" value="P:regulatory ncRNA-mediated heterochromatin formation"/>
    <property type="evidence" value="ECO:0007669"/>
    <property type="project" value="TreeGrafter"/>
</dbReference>